<feature type="coiled-coil region" evidence="6">
    <location>
        <begin position="115"/>
        <end position="163"/>
    </location>
</feature>
<dbReference type="Pfam" id="PF02518">
    <property type="entry name" value="HATPase_c"/>
    <property type="match status" value="1"/>
</dbReference>
<dbReference type="InterPro" id="IPR000014">
    <property type="entry name" value="PAS"/>
</dbReference>
<keyword evidence="5" id="KW-0418">Kinase</keyword>
<dbReference type="SUPFAM" id="SSF47384">
    <property type="entry name" value="Homodimeric domain of signal transducing histidine kinase"/>
    <property type="match status" value="1"/>
</dbReference>
<evidence type="ECO:0000256" key="3">
    <source>
        <dbReference type="ARBA" id="ARBA00022553"/>
    </source>
</evidence>
<dbReference type="Pfam" id="PF00989">
    <property type="entry name" value="PAS"/>
    <property type="match status" value="1"/>
</dbReference>
<feature type="domain" description="Histidine kinase" evidence="7">
    <location>
        <begin position="173"/>
        <end position="399"/>
    </location>
</feature>
<dbReference type="PROSITE" id="PS50109">
    <property type="entry name" value="HIS_KIN"/>
    <property type="match status" value="1"/>
</dbReference>
<proteinExistence type="predicted"/>
<dbReference type="SUPFAM" id="SSF55785">
    <property type="entry name" value="PYP-like sensor domain (PAS domain)"/>
    <property type="match status" value="1"/>
</dbReference>
<sequence length="403" mass="46125">MNLFERILQDLPCGCIVFEDNGKITFVNPTICELLGYNVDEMIDSGIEVVFTISSRIFYQTHFFPLLKLKGQVSEIFLTLKPKTGPPVPVLVNVKLSEVNGLVSYIGIFTAVWERQKYEEELLLAKKAQQKVLEENDVLIQLKKQLEIHQQELDSKVSMLRERTDEYLQIGKVLTHDMQEPIRKIAFFFEALVEQKEIQQNSENLKKVDIINRSVTRLRFLTNALFDFVNHSSLREEFTHLDVGQLIRKAELDVKQSLGITGFTVFFESIPRFFGDAAQMKRLFIELIKNAVQNRSSHQTLEIQVNAVVIEENIYQANAGKYHYTDHVKLEICDNGIGFERKYESYVFGLLNKLNKKSDGVGLGLTLCKQIVSNHHGSIQIRSNPENGTCVTIVIPVNRISSL</sequence>
<evidence type="ECO:0000313" key="10">
    <source>
        <dbReference type="Proteomes" id="UP001179181"/>
    </source>
</evidence>
<evidence type="ECO:0000259" key="7">
    <source>
        <dbReference type="PROSITE" id="PS50109"/>
    </source>
</evidence>
<dbReference type="InterPro" id="IPR003594">
    <property type="entry name" value="HATPase_dom"/>
</dbReference>
<dbReference type="PANTHER" id="PTHR43304">
    <property type="entry name" value="PHYTOCHROME-LIKE PROTEIN CPH1"/>
    <property type="match status" value="1"/>
</dbReference>
<keyword evidence="4" id="KW-0808">Transferase</keyword>
<feature type="domain" description="PAS" evidence="8">
    <location>
        <begin position="1"/>
        <end position="44"/>
    </location>
</feature>
<dbReference type="SMART" id="SM00091">
    <property type="entry name" value="PAS"/>
    <property type="match status" value="1"/>
</dbReference>
<dbReference type="SMART" id="SM00387">
    <property type="entry name" value="HATPase_c"/>
    <property type="match status" value="1"/>
</dbReference>
<dbReference type="InterPro" id="IPR013767">
    <property type="entry name" value="PAS_fold"/>
</dbReference>
<dbReference type="CDD" id="cd00130">
    <property type="entry name" value="PAS"/>
    <property type="match status" value="1"/>
</dbReference>
<dbReference type="PRINTS" id="PR00344">
    <property type="entry name" value="BCTRLSENSOR"/>
</dbReference>
<evidence type="ECO:0000256" key="6">
    <source>
        <dbReference type="SAM" id="Coils"/>
    </source>
</evidence>
<dbReference type="PROSITE" id="PS50112">
    <property type="entry name" value="PAS"/>
    <property type="match status" value="1"/>
</dbReference>
<dbReference type="InterPro" id="IPR052162">
    <property type="entry name" value="Sensor_kinase/Photoreceptor"/>
</dbReference>
<keyword evidence="3" id="KW-0597">Phosphoprotein</keyword>
<keyword evidence="6" id="KW-0175">Coiled coil</keyword>
<dbReference type="InterPro" id="IPR035965">
    <property type="entry name" value="PAS-like_dom_sf"/>
</dbReference>
<keyword evidence="9" id="KW-0378">Hydrolase</keyword>
<keyword evidence="10" id="KW-1185">Reference proteome</keyword>
<name>A0ABX0UIC9_9BACT</name>
<dbReference type="InterPro" id="IPR036890">
    <property type="entry name" value="HATPase_C_sf"/>
</dbReference>
<dbReference type="Gene3D" id="3.30.450.20">
    <property type="entry name" value="PAS domain"/>
    <property type="match status" value="1"/>
</dbReference>
<dbReference type="InterPro" id="IPR005467">
    <property type="entry name" value="His_kinase_dom"/>
</dbReference>
<dbReference type="InterPro" id="IPR036097">
    <property type="entry name" value="HisK_dim/P_sf"/>
</dbReference>
<dbReference type="EC" id="2.7.13.3" evidence="2"/>
<organism evidence="9 10">
    <name type="scientific">Dyadobacter arcticus</name>
    <dbReference type="NCBI Taxonomy" id="1078754"/>
    <lineage>
        <taxon>Bacteria</taxon>
        <taxon>Pseudomonadati</taxon>
        <taxon>Bacteroidota</taxon>
        <taxon>Cytophagia</taxon>
        <taxon>Cytophagales</taxon>
        <taxon>Spirosomataceae</taxon>
        <taxon>Dyadobacter</taxon>
    </lineage>
</organism>
<dbReference type="RefSeq" id="WP_167269308.1">
    <property type="nucleotide sequence ID" value="NZ_JAASQJ010000002.1"/>
</dbReference>
<evidence type="ECO:0000256" key="4">
    <source>
        <dbReference type="ARBA" id="ARBA00022679"/>
    </source>
</evidence>
<dbReference type="NCBIfam" id="TIGR00229">
    <property type="entry name" value="sensory_box"/>
    <property type="match status" value="1"/>
</dbReference>
<dbReference type="InterPro" id="IPR004358">
    <property type="entry name" value="Sig_transdc_His_kin-like_C"/>
</dbReference>
<comment type="catalytic activity">
    <reaction evidence="1">
        <text>ATP + protein L-histidine = ADP + protein N-phospho-L-histidine.</text>
        <dbReference type="EC" id="2.7.13.3"/>
    </reaction>
</comment>
<accession>A0ABX0UIC9</accession>
<evidence type="ECO:0000256" key="2">
    <source>
        <dbReference type="ARBA" id="ARBA00012438"/>
    </source>
</evidence>
<dbReference type="SUPFAM" id="SSF55874">
    <property type="entry name" value="ATPase domain of HSP90 chaperone/DNA topoisomerase II/histidine kinase"/>
    <property type="match status" value="1"/>
</dbReference>
<evidence type="ECO:0000256" key="1">
    <source>
        <dbReference type="ARBA" id="ARBA00000085"/>
    </source>
</evidence>
<protein>
    <recommendedName>
        <fullName evidence="2">histidine kinase</fullName>
        <ecNumber evidence="2">2.7.13.3</ecNumber>
    </recommendedName>
</protein>
<evidence type="ECO:0000259" key="8">
    <source>
        <dbReference type="PROSITE" id="PS50112"/>
    </source>
</evidence>
<evidence type="ECO:0000256" key="5">
    <source>
        <dbReference type="ARBA" id="ARBA00022777"/>
    </source>
</evidence>
<reference evidence="9 10" key="1">
    <citation type="submission" date="2020-03" db="EMBL/GenBank/DDBJ databases">
        <title>Genomic Encyclopedia of Type Strains, Phase IV (KMG-IV): sequencing the most valuable type-strain genomes for metagenomic binning, comparative biology and taxonomic classification.</title>
        <authorList>
            <person name="Goeker M."/>
        </authorList>
    </citation>
    <scope>NUCLEOTIDE SEQUENCE [LARGE SCALE GENOMIC DNA]</scope>
    <source>
        <strain evidence="9 10">DSM 102865</strain>
    </source>
</reference>
<dbReference type="PANTHER" id="PTHR43304:SF1">
    <property type="entry name" value="PAC DOMAIN-CONTAINING PROTEIN"/>
    <property type="match status" value="1"/>
</dbReference>
<dbReference type="Gene3D" id="3.30.565.10">
    <property type="entry name" value="Histidine kinase-like ATPase, C-terminal domain"/>
    <property type="match status" value="1"/>
</dbReference>
<dbReference type="Proteomes" id="UP001179181">
    <property type="component" value="Unassembled WGS sequence"/>
</dbReference>
<comment type="caution">
    <text evidence="9">The sequence shown here is derived from an EMBL/GenBank/DDBJ whole genome shotgun (WGS) entry which is preliminary data.</text>
</comment>
<dbReference type="EMBL" id="JAASQJ010000002">
    <property type="protein sequence ID" value="NIJ52691.1"/>
    <property type="molecule type" value="Genomic_DNA"/>
</dbReference>
<evidence type="ECO:0000313" key="9">
    <source>
        <dbReference type="EMBL" id="NIJ52691.1"/>
    </source>
</evidence>
<dbReference type="GO" id="GO:0016787">
    <property type="term" value="F:hydrolase activity"/>
    <property type="evidence" value="ECO:0007669"/>
    <property type="project" value="UniProtKB-KW"/>
</dbReference>
<gene>
    <name evidence="9" type="ORF">FHS68_001861</name>
</gene>